<accession>A0AAQ1A4W6</accession>
<gene>
    <name evidence="2" type="ORF">EGS84_11295</name>
    <name evidence="1" type="ORF">I5687_22525</name>
</gene>
<dbReference type="RefSeq" id="WP_058667632.1">
    <property type="nucleotide sequence ID" value="NZ_ABTEQQ020000001.1"/>
</dbReference>
<dbReference type="Proteomes" id="UP000282299">
    <property type="component" value="Unassembled WGS sequence"/>
</dbReference>
<reference evidence="2" key="1">
    <citation type="submission" date="2018-10" db="EMBL/GenBank/DDBJ databases">
        <title>FDA dAtabase for Regulatory Grade micrObial Sequences (FDA-ARGOS): Supporting development and validation of Infectious Disease Dx tests.</title>
        <authorList>
            <person name="Campos J."/>
            <person name="Goldberg B."/>
            <person name="Tallon L.J."/>
            <person name="Sadzewicz L."/>
            <person name="Zhao X."/>
            <person name="Vavikolanu K."/>
            <person name="Mehta A."/>
            <person name="Aluvathingal J."/>
            <person name="Nadendla S."/>
            <person name="Geyer C."/>
            <person name="Nandy P."/>
            <person name="Yan Y."/>
            <person name="Sichtig H."/>
        </authorList>
    </citation>
    <scope>NUCLEOTIDE SEQUENCE</scope>
    <source>
        <strain evidence="2">FDAARGOS_526</strain>
    </source>
</reference>
<name>A0AAQ1A4W6_CITKO</name>
<sequence>MQMFIEGTSFDAANAMSFTYVIDFLTVSGTGSKTYNTSGFDLSVVGMNSTLAPTNTQSTIDASISGTTLTWNTDVPLRLVVTATARQGANSGYSGFALYTYPNNQRTIKLAPDFTPFVLSAVINIEPGARTVDTGVAVGDGVIIFMRNRNNQGGACSRSHFTLLETGTYKMQFTAAANNQFPTRAYVFSRKLPPTPKNGFYLYKDGVMVWHSNCLPLDAKFINQSYVESDYPLAVTTGITNFIYIPQDPTVPEYGFQNYGCSGAGIGTNGKWRTNNTEVYQSFLGNVGIPLPKGWVVGTRVMYIECSNYDNYYTYSLGS</sequence>
<dbReference type="Proteomes" id="UP000807555">
    <property type="component" value="Unassembled WGS sequence"/>
</dbReference>
<dbReference type="EMBL" id="JADVNV010000015">
    <property type="protein sequence ID" value="MBJ9870722.1"/>
    <property type="molecule type" value="Genomic_DNA"/>
</dbReference>
<evidence type="ECO:0000313" key="2">
    <source>
        <dbReference type="EMBL" id="RSC17488.1"/>
    </source>
</evidence>
<dbReference type="AlphaFoldDB" id="A0AAQ1A4W6"/>
<reference evidence="1" key="3">
    <citation type="submission" date="2020-11" db="EMBL/GenBank/DDBJ databases">
        <title>Enhanced detection system for hospital associated transmission using whole genome sequencing surveillance.</title>
        <authorList>
            <person name="Harrison L.H."/>
            <person name="Van Tyne D."/>
            <person name="Marsh J.W."/>
            <person name="Griffith M.P."/>
            <person name="Snyder D.J."/>
            <person name="Cooper V.S."/>
            <person name="Mustapha M."/>
        </authorList>
    </citation>
    <scope>NUCLEOTIDE SEQUENCE</scope>
    <source>
        <strain evidence="1">CB00014</strain>
    </source>
</reference>
<proteinExistence type="predicted"/>
<evidence type="ECO:0000313" key="1">
    <source>
        <dbReference type="EMBL" id="MBJ9870722.1"/>
    </source>
</evidence>
<comment type="caution">
    <text evidence="2">The sequence shown here is derived from an EMBL/GenBank/DDBJ whole genome shotgun (WGS) entry which is preliminary data.</text>
</comment>
<reference evidence="3" key="2">
    <citation type="submission" date="2018-10" db="EMBL/GenBank/DDBJ databases">
        <title>FDA dAtabase for Regulatory Grade micrObial Sequences (FDA-ARGOS): Supporting development and validation of Infectious Disease Dx tests.</title>
        <authorList>
            <person name="Goldberg B."/>
            <person name="Campos J."/>
            <person name="Tallon L."/>
            <person name="Sadzewicz L."/>
            <person name="Zhao X."/>
            <person name="Vavikolanu K."/>
            <person name="Mehta A."/>
            <person name="Aluvathingal J."/>
            <person name="Nadendla S."/>
            <person name="Geyer C."/>
            <person name="Nandy P."/>
            <person name="Yan Y."/>
            <person name="Sichtig H."/>
        </authorList>
    </citation>
    <scope>NUCLEOTIDE SEQUENCE [LARGE SCALE GENOMIC DNA]</scope>
    <source>
        <strain evidence="3">FDAARGOS_526</strain>
    </source>
</reference>
<protein>
    <submittedName>
        <fullName evidence="2">Uncharacterized protein</fullName>
    </submittedName>
</protein>
<dbReference type="EMBL" id="RKIT01000002">
    <property type="protein sequence ID" value="RSC17488.1"/>
    <property type="molecule type" value="Genomic_DNA"/>
</dbReference>
<organism evidence="2 3">
    <name type="scientific">Citrobacter koseri</name>
    <name type="common">Citrobacter diversus</name>
    <dbReference type="NCBI Taxonomy" id="545"/>
    <lineage>
        <taxon>Bacteria</taxon>
        <taxon>Pseudomonadati</taxon>
        <taxon>Pseudomonadota</taxon>
        <taxon>Gammaproteobacteria</taxon>
        <taxon>Enterobacterales</taxon>
        <taxon>Enterobacteriaceae</taxon>
        <taxon>Citrobacter</taxon>
    </lineage>
</organism>
<evidence type="ECO:0000313" key="3">
    <source>
        <dbReference type="Proteomes" id="UP000282299"/>
    </source>
</evidence>